<protein>
    <submittedName>
        <fullName evidence="1">Uncharacterized protein</fullName>
    </submittedName>
</protein>
<name>A0AAE0YMG1_9GAST</name>
<reference evidence="1" key="1">
    <citation type="journal article" date="2023" name="G3 (Bethesda)">
        <title>A reference genome for the long-term kleptoplast-retaining sea slug Elysia crispata morphotype clarki.</title>
        <authorList>
            <person name="Eastman K.E."/>
            <person name="Pendleton A.L."/>
            <person name="Shaikh M.A."/>
            <person name="Suttiyut T."/>
            <person name="Ogas R."/>
            <person name="Tomko P."/>
            <person name="Gavelis G."/>
            <person name="Widhalm J.R."/>
            <person name="Wisecaver J.H."/>
        </authorList>
    </citation>
    <scope>NUCLEOTIDE SEQUENCE</scope>
    <source>
        <strain evidence="1">ECLA1</strain>
    </source>
</reference>
<comment type="caution">
    <text evidence="1">The sequence shown here is derived from an EMBL/GenBank/DDBJ whole genome shotgun (WGS) entry which is preliminary data.</text>
</comment>
<keyword evidence="2" id="KW-1185">Reference proteome</keyword>
<dbReference type="AlphaFoldDB" id="A0AAE0YMG1"/>
<evidence type="ECO:0000313" key="2">
    <source>
        <dbReference type="Proteomes" id="UP001283361"/>
    </source>
</evidence>
<gene>
    <name evidence="1" type="ORF">RRG08_038640</name>
</gene>
<dbReference type="Proteomes" id="UP001283361">
    <property type="component" value="Unassembled WGS sequence"/>
</dbReference>
<sequence length="107" mass="11964">MDPRPPILTSLGYGRWIPLLTSLGRGPQDLFFLPPLAVDPKTPFSYLPSTSLPLTVASGEGRRFQPVIIPGKRRKVSPAAPQRCSEQTRLATPEPMFGQCRDRFPRY</sequence>
<proteinExistence type="predicted"/>
<evidence type="ECO:0000313" key="1">
    <source>
        <dbReference type="EMBL" id="KAK3749254.1"/>
    </source>
</evidence>
<organism evidence="1 2">
    <name type="scientific">Elysia crispata</name>
    <name type="common">lettuce slug</name>
    <dbReference type="NCBI Taxonomy" id="231223"/>
    <lineage>
        <taxon>Eukaryota</taxon>
        <taxon>Metazoa</taxon>
        <taxon>Spiralia</taxon>
        <taxon>Lophotrochozoa</taxon>
        <taxon>Mollusca</taxon>
        <taxon>Gastropoda</taxon>
        <taxon>Heterobranchia</taxon>
        <taxon>Euthyneura</taxon>
        <taxon>Panpulmonata</taxon>
        <taxon>Sacoglossa</taxon>
        <taxon>Placobranchoidea</taxon>
        <taxon>Plakobranchidae</taxon>
        <taxon>Elysia</taxon>
    </lineage>
</organism>
<accession>A0AAE0YMG1</accession>
<dbReference type="EMBL" id="JAWDGP010005950">
    <property type="protein sequence ID" value="KAK3749254.1"/>
    <property type="molecule type" value="Genomic_DNA"/>
</dbReference>